<gene>
    <name evidence="3" type="ORF">METZ01_LOCUS25501</name>
</gene>
<dbReference type="NCBIfam" id="TIGR01379">
    <property type="entry name" value="thiL"/>
    <property type="match status" value="1"/>
</dbReference>
<proteinExistence type="inferred from homology"/>
<dbReference type="SUPFAM" id="SSF56042">
    <property type="entry name" value="PurM C-terminal domain-like"/>
    <property type="match status" value="1"/>
</dbReference>
<dbReference type="SUPFAM" id="SSF55326">
    <property type="entry name" value="PurM N-terminal domain-like"/>
    <property type="match status" value="1"/>
</dbReference>
<name>A0A381Q3F3_9ZZZZ</name>
<dbReference type="Pfam" id="PF00586">
    <property type="entry name" value="AIRS"/>
    <property type="match status" value="1"/>
</dbReference>
<dbReference type="GO" id="GO:0009030">
    <property type="term" value="F:thiamine-phosphate kinase activity"/>
    <property type="evidence" value="ECO:0007669"/>
    <property type="project" value="InterPro"/>
</dbReference>
<evidence type="ECO:0000313" key="3">
    <source>
        <dbReference type="EMBL" id="SUZ72647.1"/>
    </source>
</evidence>
<reference evidence="3" key="1">
    <citation type="submission" date="2018-05" db="EMBL/GenBank/DDBJ databases">
        <authorList>
            <person name="Lanie J.A."/>
            <person name="Ng W.-L."/>
            <person name="Kazmierczak K.M."/>
            <person name="Andrzejewski T.M."/>
            <person name="Davidsen T.M."/>
            <person name="Wayne K.J."/>
            <person name="Tettelin H."/>
            <person name="Glass J.I."/>
            <person name="Rusch D."/>
            <person name="Podicherti R."/>
            <person name="Tsui H.-C.T."/>
            <person name="Winkler M.E."/>
        </authorList>
    </citation>
    <scope>NUCLEOTIDE SEQUENCE</scope>
</reference>
<dbReference type="InterPro" id="IPR006283">
    <property type="entry name" value="ThiL-like"/>
</dbReference>
<dbReference type="Gene3D" id="3.90.650.10">
    <property type="entry name" value="PurM-like C-terminal domain"/>
    <property type="match status" value="1"/>
</dbReference>
<dbReference type="EMBL" id="UINC01001153">
    <property type="protein sequence ID" value="SUZ72647.1"/>
    <property type="molecule type" value="Genomic_DNA"/>
</dbReference>
<feature type="domain" description="PurM-like C-terminal" evidence="2">
    <location>
        <begin position="199"/>
        <end position="292"/>
    </location>
</feature>
<dbReference type="GO" id="GO:0009228">
    <property type="term" value="P:thiamine biosynthetic process"/>
    <property type="evidence" value="ECO:0007669"/>
    <property type="project" value="InterPro"/>
</dbReference>
<feature type="non-terminal residue" evidence="3">
    <location>
        <position position="1"/>
    </location>
</feature>
<organism evidence="3">
    <name type="scientific">marine metagenome</name>
    <dbReference type="NCBI Taxonomy" id="408172"/>
    <lineage>
        <taxon>unclassified sequences</taxon>
        <taxon>metagenomes</taxon>
        <taxon>ecological metagenomes</taxon>
    </lineage>
</organism>
<dbReference type="Pfam" id="PF02769">
    <property type="entry name" value="AIRS_C"/>
    <property type="match status" value="1"/>
</dbReference>
<dbReference type="InterPro" id="IPR016188">
    <property type="entry name" value="PurM-like_N"/>
</dbReference>
<dbReference type="PIRSF" id="PIRSF005303">
    <property type="entry name" value="Thiam_monoph_kin"/>
    <property type="match status" value="1"/>
</dbReference>
<feature type="domain" description="PurM-like N-terminal" evidence="1">
    <location>
        <begin position="25"/>
        <end position="134"/>
    </location>
</feature>
<protein>
    <recommendedName>
        <fullName evidence="4">PurM-like N-terminal domain-containing protein</fullName>
    </recommendedName>
</protein>
<dbReference type="Gene3D" id="3.30.1330.10">
    <property type="entry name" value="PurM-like, N-terminal domain"/>
    <property type="match status" value="1"/>
</dbReference>
<dbReference type="HAMAP" id="MF_02128">
    <property type="entry name" value="TMP_kinase"/>
    <property type="match status" value="1"/>
</dbReference>
<dbReference type="InterPro" id="IPR010918">
    <property type="entry name" value="PurM-like_C_dom"/>
</dbReference>
<evidence type="ECO:0008006" key="4">
    <source>
        <dbReference type="Google" id="ProtNLM"/>
    </source>
</evidence>
<dbReference type="AlphaFoldDB" id="A0A381Q3F3"/>
<evidence type="ECO:0000259" key="1">
    <source>
        <dbReference type="Pfam" id="PF00586"/>
    </source>
</evidence>
<dbReference type="InterPro" id="IPR036921">
    <property type="entry name" value="PurM-like_N_sf"/>
</dbReference>
<dbReference type="CDD" id="cd02194">
    <property type="entry name" value="ThiL"/>
    <property type="match status" value="1"/>
</dbReference>
<evidence type="ECO:0000259" key="2">
    <source>
        <dbReference type="Pfam" id="PF02769"/>
    </source>
</evidence>
<accession>A0A381Q3F3</accession>
<dbReference type="InterPro" id="IPR036676">
    <property type="entry name" value="PurM-like_C_sf"/>
</dbReference>
<dbReference type="PANTHER" id="PTHR30270">
    <property type="entry name" value="THIAMINE-MONOPHOSPHATE KINASE"/>
    <property type="match status" value="1"/>
</dbReference>
<sequence length="319" mass="35017">VDEFQIISRFFERSNKDKSVQFGIGDDGAILSPDPNRHLVSVMDTLIEGVHYPSSLSPKDIGYRAVEINLSDLAAMGARPRWMSLALTIKEADESWLTNFSEGLFMSADRYSMPLVGGDTTNGKIDVISIHLIGDINPDTAMTRCGAKEDDFIFISGYPGEAAAGLYIFENDSSSLDYTYLKRRFCRPSARIELGEKLSSIATAAIDISDGLYGDAQKMLKASGLGGCINIDKIPISASLKNCFDEKYIKRFIFSGGDDYELLFSANPNKKSLIDKIAKELCIPITCIGKVLSCDNITCEENGKTVDIDDSGYIHFKST</sequence>
<dbReference type="PANTHER" id="PTHR30270:SF0">
    <property type="entry name" value="THIAMINE-MONOPHOSPHATE KINASE"/>
    <property type="match status" value="1"/>
</dbReference>